<dbReference type="SUPFAM" id="SSF160379">
    <property type="entry name" value="SP0830-like"/>
    <property type="match status" value="1"/>
</dbReference>
<dbReference type="InterPro" id="IPR012545">
    <property type="entry name" value="DUF1697"/>
</dbReference>
<dbReference type="PANTHER" id="PTHR36439:SF1">
    <property type="entry name" value="DUF1697 DOMAIN-CONTAINING PROTEIN"/>
    <property type="match status" value="1"/>
</dbReference>
<protein>
    <submittedName>
        <fullName evidence="1">DUF1697 domain-containing protein</fullName>
    </submittedName>
</protein>
<dbReference type="Proteomes" id="UP000660070">
    <property type="component" value="Unassembled WGS sequence"/>
</dbReference>
<sequence length="175" mass="19901">MKKYCAFLRGVNVNGTPMRMGEVCQVFTDAGMREVSSVLATGNIIFSSDKNLSKLKRILEKAFSRHFNYEAFLFIKTKEEVLNILDKNPFTKSDDLHIYAFVGNEGITKILLTEFNNATKSENEKGEIAGENFYWQVAKGNTLHSNFGKILGKKSLKEKMTSRNLNTIEKIVKKF</sequence>
<evidence type="ECO:0000313" key="1">
    <source>
        <dbReference type="EMBL" id="MBF8456341.1"/>
    </source>
</evidence>
<dbReference type="RefSeq" id="WP_196078870.1">
    <property type="nucleotide sequence ID" value="NZ_JADPVI010000001.1"/>
</dbReference>
<comment type="caution">
    <text evidence="1">The sequence shown here is derived from an EMBL/GenBank/DDBJ whole genome shotgun (WGS) entry which is preliminary data.</text>
</comment>
<dbReference type="EMBL" id="JADPVI010000001">
    <property type="protein sequence ID" value="MBF8456341.1"/>
    <property type="molecule type" value="Genomic_DNA"/>
</dbReference>
<organism evidence="1 2">
    <name type="scientific">Kaistella gelatinilytica</name>
    <dbReference type="NCBI Taxonomy" id="2787636"/>
    <lineage>
        <taxon>Bacteria</taxon>
        <taxon>Pseudomonadati</taxon>
        <taxon>Bacteroidota</taxon>
        <taxon>Flavobacteriia</taxon>
        <taxon>Flavobacteriales</taxon>
        <taxon>Weeksellaceae</taxon>
        <taxon>Chryseobacterium group</taxon>
        <taxon>Kaistella</taxon>
    </lineage>
</organism>
<dbReference type="Gene3D" id="3.30.70.1260">
    <property type="entry name" value="bacterial protein sp0830 like"/>
    <property type="match status" value="1"/>
</dbReference>
<dbReference type="PIRSF" id="PIRSF008502">
    <property type="entry name" value="UCP008502"/>
    <property type="match status" value="1"/>
</dbReference>
<evidence type="ECO:0000313" key="2">
    <source>
        <dbReference type="Proteomes" id="UP000660070"/>
    </source>
</evidence>
<proteinExistence type="predicted"/>
<gene>
    <name evidence="1" type="ORF">IV494_04025</name>
</gene>
<dbReference type="Gene3D" id="3.30.70.1280">
    <property type="entry name" value="SP0830-like domains"/>
    <property type="match status" value="1"/>
</dbReference>
<name>A0ABS0F9E8_9FLAO</name>
<accession>A0ABS0F9E8</accession>
<dbReference type="Pfam" id="PF08002">
    <property type="entry name" value="DUF1697"/>
    <property type="match status" value="1"/>
</dbReference>
<dbReference type="PANTHER" id="PTHR36439">
    <property type="entry name" value="BLL4334 PROTEIN"/>
    <property type="match status" value="1"/>
</dbReference>
<keyword evidence="2" id="KW-1185">Reference proteome</keyword>
<reference evidence="1 2" key="1">
    <citation type="submission" date="2020-11" db="EMBL/GenBank/DDBJ databases">
        <title>Kaistella gelatinilytica sp. nov., a flavobacterium isolated from Antarctic Soil.</title>
        <authorList>
            <person name="Li J."/>
        </authorList>
    </citation>
    <scope>NUCLEOTIDE SEQUENCE [LARGE SCALE GENOMIC DNA]</scope>
    <source>
        <strain evidence="1 2">G5-32</strain>
    </source>
</reference>